<sequence>MILRHLTHRRFLPAIVARGGLSVKDTGGDYLQFEFEPPSDRLFKTIHDTRSSNELPWDETDTVALDFDFVKMQAADIEVLEQVKDATWTVEPESNVGPSRFVKSFLSLGYLTEESREQLSEYY</sequence>
<keyword evidence="2" id="KW-1185">Reference proteome</keyword>
<dbReference type="RefSeq" id="WP_012370245.1">
    <property type="nucleotide sequence ID" value="NC_010556.1"/>
</dbReference>
<proteinExistence type="predicted"/>
<evidence type="ECO:0000313" key="1">
    <source>
        <dbReference type="EMBL" id="ACB60824.1"/>
    </source>
</evidence>
<reference evidence="1 2" key="1">
    <citation type="journal article" date="2006" name="Extremophiles">
        <title>Characterization of Exiguobacterium isolates from the Siberian permafrost. Description of Exiguobacterium sibiricum sp. nov.</title>
        <authorList>
            <person name="Rodrigues D.F."/>
            <person name="Goris J."/>
            <person name="Vishnivetskaya T."/>
            <person name="Gilichinsky D."/>
            <person name="Thomashow M.F."/>
            <person name="Tiedje J.M."/>
        </authorList>
    </citation>
    <scope>NUCLEOTIDE SEQUENCE [LARGE SCALE GENOMIC DNA]</scope>
    <source>
        <strain evidence="2">DSM 17290 / CIP 109462 / JCM 13490 / 255-15</strain>
    </source>
</reference>
<reference evidence="1 2" key="2">
    <citation type="journal article" date="2008" name="BMC Genomics">
        <title>Architecture of thermal adaptation in an Exiguobacterium sibiricum strain isolated from 3 million year old permafrost: a genome and transcriptome approach.</title>
        <authorList>
            <person name="Rodrigues D.F."/>
            <person name="Ivanova N."/>
            <person name="He Z."/>
            <person name="Huebner M."/>
            <person name="Zhou J."/>
            <person name="Tiedje J.M."/>
        </authorList>
    </citation>
    <scope>NUCLEOTIDE SEQUENCE [LARGE SCALE GENOMIC DNA]</scope>
    <source>
        <strain evidence="2">DSM 17290 / CIP 109462 / JCM 13490 / 255-15</strain>
    </source>
</reference>
<dbReference type="Proteomes" id="UP000001681">
    <property type="component" value="Chromosome"/>
</dbReference>
<protein>
    <submittedName>
        <fullName evidence="1">Uncharacterized protein</fullName>
    </submittedName>
</protein>
<organism evidence="1 2">
    <name type="scientific">Exiguobacterium sibiricum (strain DSM 17290 / CCUG 55495 / CIP 109462 / JCM 13490 / 255-15)</name>
    <dbReference type="NCBI Taxonomy" id="262543"/>
    <lineage>
        <taxon>Bacteria</taxon>
        <taxon>Bacillati</taxon>
        <taxon>Bacillota</taxon>
        <taxon>Bacilli</taxon>
        <taxon>Bacillales</taxon>
        <taxon>Bacillales Family XII. Incertae Sedis</taxon>
        <taxon>Exiguobacterium</taxon>
    </lineage>
</organism>
<reference evidence="2" key="3">
    <citation type="submission" date="2008-04" db="EMBL/GenBank/DDBJ databases">
        <title>Complete sequence of chromosome of Exiguobacterium sibiricum 255-15.</title>
        <authorList>
            <consortium name="US DOE Joint Genome Institute"/>
            <person name="Copeland A."/>
            <person name="Lucas S."/>
            <person name="Lapidus A."/>
            <person name="Glavina del Rio T."/>
            <person name="Dalin E."/>
            <person name="Tice H."/>
            <person name="Bruce D."/>
            <person name="Goodwin L."/>
            <person name="Pitluck S."/>
            <person name="Kiss H."/>
            <person name="Chertkov O."/>
            <person name="Monk C."/>
            <person name="Brettin T."/>
            <person name="Detter J.C."/>
            <person name="Han C."/>
            <person name="Kuske C.R."/>
            <person name="Schmutz J."/>
            <person name="Larimer F."/>
            <person name="Land M."/>
            <person name="Hauser L."/>
            <person name="Kyrpides N."/>
            <person name="Mikhailova N."/>
            <person name="Vishnivetskaya T."/>
            <person name="Rodrigues D.F."/>
            <person name="Gilichinsky D."/>
            <person name="Tiedje J."/>
            <person name="Richardson P."/>
        </authorList>
    </citation>
    <scope>NUCLEOTIDE SEQUENCE [LARGE SCALE GENOMIC DNA]</scope>
    <source>
        <strain evidence="2">DSM 17290 / CIP 109462 / JCM 13490 / 255-15</strain>
    </source>
</reference>
<gene>
    <name evidence="1" type="ordered locus">Exig_1352</name>
</gene>
<dbReference type="EMBL" id="CP001022">
    <property type="protein sequence ID" value="ACB60824.1"/>
    <property type="molecule type" value="Genomic_DNA"/>
</dbReference>
<dbReference type="OrthoDB" id="2353003at2"/>
<accession>B1YFE8</accession>
<evidence type="ECO:0000313" key="2">
    <source>
        <dbReference type="Proteomes" id="UP000001681"/>
    </source>
</evidence>
<dbReference type="STRING" id="262543.Exig_1352"/>
<dbReference type="KEGG" id="esi:Exig_1352"/>
<dbReference type="HOGENOM" id="CLU_2011822_0_0_9"/>
<dbReference type="AlphaFoldDB" id="B1YFE8"/>
<name>B1YFE8_EXIS2</name>